<dbReference type="CDD" id="cd00637">
    <property type="entry name" value="7tm_classA_rhodopsin-like"/>
    <property type="match status" value="1"/>
</dbReference>
<comment type="subcellular location">
    <subcellularLocation>
        <location evidence="1">Membrane</location>
        <topology evidence="1">Multi-pass membrane protein</topology>
    </subcellularLocation>
</comment>
<evidence type="ECO:0000256" key="5">
    <source>
        <dbReference type="SAM" id="Phobius"/>
    </source>
</evidence>
<protein>
    <recommendedName>
        <fullName evidence="8">G-protein coupled receptors family 1 profile domain-containing protein</fullName>
    </recommendedName>
</protein>
<gene>
    <name evidence="6" type="ORF">CJOHNSTONI_LOCUS7540</name>
</gene>
<name>A0A8J2QAQ3_9BILA</name>
<dbReference type="Pfam" id="PF10292">
    <property type="entry name" value="7TM_GPCR_Srab"/>
    <property type="match status" value="1"/>
</dbReference>
<keyword evidence="7" id="KW-1185">Reference proteome</keyword>
<comment type="caution">
    <text evidence="6">The sequence shown here is derived from an EMBL/GenBank/DDBJ whole genome shotgun (WGS) entry which is preliminary data.</text>
</comment>
<keyword evidence="2 5" id="KW-0812">Transmembrane</keyword>
<feature type="non-terminal residue" evidence="6">
    <location>
        <position position="1"/>
    </location>
</feature>
<evidence type="ECO:0000256" key="2">
    <source>
        <dbReference type="ARBA" id="ARBA00022692"/>
    </source>
</evidence>
<reference evidence="6" key="1">
    <citation type="submission" date="2021-09" db="EMBL/GenBank/DDBJ databases">
        <authorList>
            <consortium name="Pathogen Informatics"/>
        </authorList>
    </citation>
    <scope>NUCLEOTIDE SEQUENCE</scope>
</reference>
<feature type="transmembrane region" description="Helical" evidence="5">
    <location>
        <begin position="155"/>
        <end position="180"/>
    </location>
</feature>
<keyword evidence="3 5" id="KW-1133">Transmembrane helix</keyword>
<feature type="transmembrane region" description="Helical" evidence="5">
    <location>
        <begin position="54"/>
        <end position="79"/>
    </location>
</feature>
<dbReference type="AlphaFoldDB" id="A0A8J2QAQ3"/>
<evidence type="ECO:0000256" key="4">
    <source>
        <dbReference type="ARBA" id="ARBA00023136"/>
    </source>
</evidence>
<keyword evidence="4 5" id="KW-0472">Membrane</keyword>
<evidence type="ECO:0000256" key="1">
    <source>
        <dbReference type="ARBA" id="ARBA00004141"/>
    </source>
</evidence>
<evidence type="ECO:0000313" key="7">
    <source>
        <dbReference type="Proteomes" id="UP000746747"/>
    </source>
</evidence>
<dbReference type="InterPro" id="IPR019408">
    <property type="entry name" value="7TM_GPCR_serpentine_rcpt_Srab"/>
</dbReference>
<evidence type="ECO:0000256" key="3">
    <source>
        <dbReference type="ARBA" id="ARBA00022989"/>
    </source>
</evidence>
<feature type="transmembrane region" description="Helical" evidence="5">
    <location>
        <begin position="99"/>
        <end position="122"/>
    </location>
</feature>
<dbReference type="SUPFAM" id="SSF81321">
    <property type="entry name" value="Family A G protein-coupled receptor-like"/>
    <property type="match status" value="1"/>
</dbReference>
<dbReference type="Proteomes" id="UP000746747">
    <property type="component" value="Unassembled WGS sequence"/>
</dbReference>
<dbReference type="GO" id="GO:0016020">
    <property type="term" value="C:membrane"/>
    <property type="evidence" value="ECO:0007669"/>
    <property type="project" value="UniProtKB-SubCell"/>
</dbReference>
<proteinExistence type="predicted"/>
<evidence type="ECO:0000313" key="6">
    <source>
        <dbReference type="EMBL" id="CAG9537772.1"/>
    </source>
</evidence>
<sequence>DQCFFLEDFVGCSILNISKIAPVECLRYAFIAITTERFIAMCFYHRYQKWKYPIALAFIPLTWVQLALGIKNIAVLVLYQSQKTNKSYCSSVTTSPVKYINLVLEIPTLICIFFLLLIARIISKRKMILQMRVAVDSLSSRYQIRENMKTSKTMFIATIMFIITSLLNLSGIFFLTHFFSADLLYFAISKEITSLSFAIFINAIPLLLIVRVGRMHDQIIEWLLPFGCGRSNRVGHELSGQRQMEIMKQMWEKEIRR</sequence>
<dbReference type="OrthoDB" id="5794765at2759"/>
<organism evidence="6 7">
    <name type="scientific">Cercopithifilaria johnstoni</name>
    <dbReference type="NCBI Taxonomy" id="2874296"/>
    <lineage>
        <taxon>Eukaryota</taxon>
        <taxon>Metazoa</taxon>
        <taxon>Ecdysozoa</taxon>
        <taxon>Nematoda</taxon>
        <taxon>Chromadorea</taxon>
        <taxon>Rhabditida</taxon>
        <taxon>Spirurina</taxon>
        <taxon>Spiruromorpha</taxon>
        <taxon>Filarioidea</taxon>
        <taxon>Onchocercidae</taxon>
        <taxon>Cercopithifilaria</taxon>
    </lineage>
</organism>
<dbReference type="Gene3D" id="1.20.1070.10">
    <property type="entry name" value="Rhodopsin 7-helix transmembrane proteins"/>
    <property type="match status" value="1"/>
</dbReference>
<dbReference type="EMBL" id="CAKAEH010001582">
    <property type="protein sequence ID" value="CAG9537772.1"/>
    <property type="molecule type" value="Genomic_DNA"/>
</dbReference>
<accession>A0A8J2QAQ3</accession>
<evidence type="ECO:0008006" key="8">
    <source>
        <dbReference type="Google" id="ProtNLM"/>
    </source>
</evidence>
<feature type="transmembrane region" description="Helical" evidence="5">
    <location>
        <begin position="192"/>
        <end position="210"/>
    </location>
</feature>